<dbReference type="GO" id="GO:0003677">
    <property type="term" value="F:DNA binding"/>
    <property type="evidence" value="ECO:0007669"/>
    <property type="project" value="UniProtKB-KW"/>
</dbReference>
<proteinExistence type="predicted"/>
<dbReference type="PROSITE" id="PS50937">
    <property type="entry name" value="HTH_MERR_2"/>
    <property type="match status" value="1"/>
</dbReference>
<dbReference type="SUPFAM" id="SSF46955">
    <property type="entry name" value="Putative DNA-binding domain"/>
    <property type="match status" value="1"/>
</dbReference>
<gene>
    <name evidence="6" type="ORF">HFO74_15305</name>
</gene>
<feature type="domain" description="HTH merR-type" evidence="5">
    <location>
        <begin position="1"/>
        <end position="72"/>
    </location>
</feature>
<keyword evidence="1" id="KW-0678">Repressor</keyword>
<dbReference type="EMBL" id="JAAXQQ010000004">
    <property type="protein sequence ID" value="MBY3064783.1"/>
    <property type="molecule type" value="Genomic_DNA"/>
</dbReference>
<reference evidence="6" key="1">
    <citation type="submission" date="2020-04" db="EMBL/GenBank/DDBJ databases">
        <title>Global-level population genomics supports evidence of horizontal gene transfer on evolution of Rhizobia in Lentils.</title>
        <authorList>
            <person name="Gai Y."/>
            <person name="Cook D."/>
            <person name="Riely B."/>
        </authorList>
    </citation>
    <scope>NUCLEOTIDE SEQUENCE</scope>
    <source>
        <strain evidence="6">TLR9</strain>
    </source>
</reference>
<accession>A0AB35FDS1</accession>
<comment type="caution">
    <text evidence="6">The sequence shown here is derived from an EMBL/GenBank/DDBJ whole genome shotgun (WGS) entry which is preliminary data.</text>
</comment>
<evidence type="ECO:0000313" key="7">
    <source>
        <dbReference type="Proteomes" id="UP000758022"/>
    </source>
</evidence>
<organism evidence="6 7">
    <name type="scientific">Rhizobium laguerreae</name>
    <dbReference type="NCBI Taxonomy" id="1076926"/>
    <lineage>
        <taxon>Bacteria</taxon>
        <taxon>Pseudomonadati</taxon>
        <taxon>Pseudomonadota</taxon>
        <taxon>Alphaproteobacteria</taxon>
        <taxon>Hyphomicrobiales</taxon>
        <taxon>Rhizobiaceae</taxon>
        <taxon>Rhizobium/Agrobacterium group</taxon>
        <taxon>Rhizobium</taxon>
    </lineage>
</organism>
<keyword evidence="3" id="KW-0238">DNA-binding</keyword>
<evidence type="ECO:0000259" key="5">
    <source>
        <dbReference type="PROSITE" id="PS50937"/>
    </source>
</evidence>
<dbReference type="PANTHER" id="PTHR30204">
    <property type="entry name" value="REDOX-CYCLING DRUG-SENSING TRANSCRIPTIONAL ACTIVATOR SOXR"/>
    <property type="match status" value="1"/>
</dbReference>
<dbReference type="Pfam" id="PF13411">
    <property type="entry name" value="MerR_1"/>
    <property type="match status" value="1"/>
</dbReference>
<protein>
    <submittedName>
        <fullName evidence="6">MerR family transcriptional regulator</fullName>
    </submittedName>
</protein>
<dbReference type="GO" id="GO:0003700">
    <property type="term" value="F:DNA-binding transcription factor activity"/>
    <property type="evidence" value="ECO:0007669"/>
    <property type="project" value="InterPro"/>
</dbReference>
<dbReference type="AlphaFoldDB" id="A0AB35FDS1"/>
<dbReference type="InterPro" id="IPR000551">
    <property type="entry name" value="MerR-type_HTH_dom"/>
</dbReference>
<keyword evidence="4" id="KW-0804">Transcription</keyword>
<dbReference type="InterPro" id="IPR009061">
    <property type="entry name" value="DNA-bd_dom_put_sf"/>
</dbReference>
<dbReference type="Proteomes" id="UP000758022">
    <property type="component" value="Unassembled WGS sequence"/>
</dbReference>
<evidence type="ECO:0000256" key="2">
    <source>
        <dbReference type="ARBA" id="ARBA00023015"/>
    </source>
</evidence>
<dbReference type="InterPro" id="IPR047057">
    <property type="entry name" value="MerR_fam"/>
</dbReference>
<keyword evidence="2" id="KW-0805">Transcription regulation</keyword>
<dbReference type="PANTHER" id="PTHR30204:SF69">
    <property type="entry name" value="MERR-FAMILY TRANSCRIPTIONAL REGULATOR"/>
    <property type="match status" value="1"/>
</dbReference>
<evidence type="ECO:0000313" key="6">
    <source>
        <dbReference type="EMBL" id="MBY3064783.1"/>
    </source>
</evidence>
<sequence length="145" mass="16035">MLISEFAKATGLSRDTVRFYVRLGLLQPQTAAKGGRRPYQLFNAGDVQVARIIRVAQSLGMPLKQIADIAEERRKGRMTRERSTDILRNQLALLQTKATQLQAMTAYLHDKIAWLEGGETGSLADFGDYLDNAALVAPEVTKVTS</sequence>
<dbReference type="RefSeq" id="WP_221979409.1">
    <property type="nucleotide sequence ID" value="NZ_JAAXQQ010000004.1"/>
</dbReference>
<evidence type="ECO:0000256" key="4">
    <source>
        <dbReference type="ARBA" id="ARBA00023163"/>
    </source>
</evidence>
<name>A0AB35FDS1_9HYPH</name>
<dbReference type="Gene3D" id="1.10.1660.10">
    <property type="match status" value="1"/>
</dbReference>
<dbReference type="SMART" id="SM00422">
    <property type="entry name" value="HTH_MERR"/>
    <property type="match status" value="1"/>
</dbReference>
<evidence type="ECO:0000256" key="3">
    <source>
        <dbReference type="ARBA" id="ARBA00023125"/>
    </source>
</evidence>
<evidence type="ECO:0000256" key="1">
    <source>
        <dbReference type="ARBA" id="ARBA00022491"/>
    </source>
</evidence>